<organism evidence="3 4">
    <name type="scientific">Bacillus weihaiensis</name>
    <dbReference type="NCBI Taxonomy" id="1547283"/>
    <lineage>
        <taxon>Bacteria</taxon>
        <taxon>Bacillati</taxon>
        <taxon>Bacillota</taxon>
        <taxon>Bacilli</taxon>
        <taxon>Bacillales</taxon>
        <taxon>Bacillaceae</taxon>
        <taxon>Bacillus</taxon>
    </lineage>
</organism>
<feature type="transmembrane region" description="Helical" evidence="2">
    <location>
        <begin position="143"/>
        <end position="163"/>
    </location>
</feature>
<dbReference type="RefSeq" id="WP_072579227.1">
    <property type="nucleotide sequence ID" value="NZ_CP016020.1"/>
</dbReference>
<evidence type="ECO:0000256" key="2">
    <source>
        <dbReference type="SAM" id="Phobius"/>
    </source>
</evidence>
<keyword evidence="2" id="KW-0812">Transmembrane</keyword>
<dbReference type="KEGG" id="bwh:A9C19_06575"/>
<feature type="region of interest" description="Disordered" evidence="1">
    <location>
        <begin position="1"/>
        <end position="25"/>
    </location>
</feature>
<dbReference type="Pfam" id="PF11085">
    <property type="entry name" value="YqhR"/>
    <property type="match status" value="1"/>
</dbReference>
<dbReference type="EMBL" id="CP016020">
    <property type="protein sequence ID" value="APH04438.1"/>
    <property type="molecule type" value="Genomic_DNA"/>
</dbReference>
<proteinExistence type="predicted"/>
<sequence>MSDKEKQNHEGKSEDSPRLEQNKKEEPVSAMGKAISIGFIGGLFWSSLAYLAYILNFTEVGPNLILQPFALGDWKEGVLGQVISIVLIGIVSIGVALTYYAILKKFNSMLIGIGFGIALWSLVFLLLQPIFPTLSTVYELSRGTIVTTICFYILYGVFVGYSISFDYNEFQTSPKS</sequence>
<evidence type="ECO:0000313" key="3">
    <source>
        <dbReference type="EMBL" id="APH04438.1"/>
    </source>
</evidence>
<dbReference type="STRING" id="1547283.A9C19_06575"/>
<gene>
    <name evidence="3" type="ORF">A9C19_06575</name>
</gene>
<keyword evidence="2" id="KW-1133">Transmembrane helix</keyword>
<dbReference type="OrthoDB" id="2691442at2"/>
<feature type="transmembrane region" description="Helical" evidence="2">
    <location>
        <begin position="78"/>
        <end position="102"/>
    </location>
</feature>
<dbReference type="Proteomes" id="UP000181936">
    <property type="component" value="Chromosome"/>
</dbReference>
<feature type="transmembrane region" description="Helical" evidence="2">
    <location>
        <begin position="34"/>
        <end position="58"/>
    </location>
</feature>
<dbReference type="AlphaFoldDB" id="A0A1L3MQ26"/>
<reference evidence="3 4" key="1">
    <citation type="journal article" date="2016" name="Sci. Rep.">
        <title>Complete genome sequence and transcriptomic analysis of a novel marine strain Bacillus weihaiensis reveals the mechanism of brown algae degradation.</title>
        <authorList>
            <person name="Zhu Y."/>
            <person name="Chen P."/>
            <person name="Bao Y."/>
            <person name="Men Y."/>
            <person name="Zeng Y."/>
            <person name="Yang J."/>
            <person name="Sun J."/>
            <person name="Sun Y."/>
        </authorList>
    </citation>
    <scope>NUCLEOTIDE SEQUENCE [LARGE SCALE GENOMIC DNA]</scope>
    <source>
        <strain evidence="3 4">Alg07</strain>
    </source>
</reference>
<name>A0A1L3MQ26_9BACI</name>
<feature type="transmembrane region" description="Helical" evidence="2">
    <location>
        <begin position="109"/>
        <end position="131"/>
    </location>
</feature>
<dbReference type="InterPro" id="IPR024563">
    <property type="entry name" value="YqhR"/>
</dbReference>
<evidence type="ECO:0000256" key="1">
    <source>
        <dbReference type="SAM" id="MobiDB-lite"/>
    </source>
</evidence>
<keyword evidence="2" id="KW-0472">Membrane</keyword>
<accession>A0A1L3MQ26</accession>
<protein>
    <submittedName>
        <fullName evidence="3">Uncharacterized protein</fullName>
    </submittedName>
</protein>
<evidence type="ECO:0000313" key="4">
    <source>
        <dbReference type="Proteomes" id="UP000181936"/>
    </source>
</evidence>
<keyword evidence="4" id="KW-1185">Reference proteome</keyword>